<comment type="similarity">
    <text evidence="1">Belongs to the short-chain dehydrogenases/reductases (SDR) family.</text>
</comment>
<dbReference type="Proteomes" id="UP001336020">
    <property type="component" value="Unassembled WGS sequence"/>
</dbReference>
<dbReference type="EMBL" id="JAUTXY010000002">
    <property type="protein sequence ID" value="MEE2056919.1"/>
    <property type="molecule type" value="Genomic_DNA"/>
</dbReference>
<evidence type="ECO:0000313" key="3">
    <source>
        <dbReference type="EMBL" id="MEE2056919.1"/>
    </source>
</evidence>
<dbReference type="CDD" id="cd05233">
    <property type="entry name" value="SDR_c"/>
    <property type="match status" value="1"/>
</dbReference>
<gene>
    <name evidence="3" type="ORF">Q7514_05185</name>
</gene>
<organism evidence="3 4">
    <name type="scientific">Rhodococcus artemisiae</name>
    <dbReference type="NCBI Taxonomy" id="714159"/>
    <lineage>
        <taxon>Bacteria</taxon>
        <taxon>Bacillati</taxon>
        <taxon>Actinomycetota</taxon>
        <taxon>Actinomycetes</taxon>
        <taxon>Mycobacteriales</taxon>
        <taxon>Nocardiaceae</taxon>
        <taxon>Rhodococcus</taxon>
    </lineage>
</organism>
<proteinExistence type="inferred from homology"/>
<sequence length="265" mass="27953">MTERNLAFLEGALAGESAIVTGAGQGLGRDIAIALTQAGARVAVVDINPDTAEAVSRELGDYGSPGLPIACDVSQRDQVDASVATVVSEFGGIDVLVNNAQNVRNTQMPFVDTDEEHLMVHLRSGLLGTYYYLQACYPYLEQRSGNVVNIGSGAGVGGLKDHFSYAATKEAIRATTRVVAREWGPDGIRVNTICPAAYDTPAMKIYLEKAGEETQAWMRSQIPLGRFGGGDEVASVAVFLASDAASYMTGHTLMVDGGSNMDAGR</sequence>
<dbReference type="PANTHER" id="PTHR42760:SF133">
    <property type="entry name" value="3-OXOACYL-[ACYL-CARRIER-PROTEIN] REDUCTASE"/>
    <property type="match status" value="1"/>
</dbReference>
<dbReference type="Pfam" id="PF13561">
    <property type="entry name" value="adh_short_C2"/>
    <property type="match status" value="1"/>
</dbReference>
<comment type="caution">
    <text evidence="3">The sequence shown here is derived from an EMBL/GenBank/DDBJ whole genome shotgun (WGS) entry which is preliminary data.</text>
</comment>
<reference evidence="3 4" key="1">
    <citation type="submission" date="2023-07" db="EMBL/GenBank/DDBJ databases">
        <authorList>
            <person name="Girao M."/>
            <person name="Carvalho M.F."/>
        </authorList>
    </citation>
    <scope>NUCLEOTIDE SEQUENCE [LARGE SCALE GENOMIC DNA]</scope>
    <source>
        <strain evidence="3 4">YIM65754</strain>
    </source>
</reference>
<protein>
    <submittedName>
        <fullName evidence="3">SDR family oxidoreductase</fullName>
        <ecNumber evidence="3">1.1.-.-</ecNumber>
    </submittedName>
</protein>
<keyword evidence="4" id="KW-1185">Reference proteome</keyword>
<dbReference type="PRINTS" id="PR00081">
    <property type="entry name" value="GDHRDH"/>
</dbReference>
<dbReference type="GO" id="GO:0016491">
    <property type="term" value="F:oxidoreductase activity"/>
    <property type="evidence" value="ECO:0007669"/>
    <property type="project" value="UniProtKB-KW"/>
</dbReference>
<dbReference type="Gene3D" id="3.40.50.720">
    <property type="entry name" value="NAD(P)-binding Rossmann-like Domain"/>
    <property type="match status" value="1"/>
</dbReference>
<dbReference type="InterPro" id="IPR036291">
    <property type="entry name" value="NAD(P)-bd_dom_sf"/>
</dbReference>
<evidence type="ECO:0000256" key="2">
    <source>
        <dbReference type="ARBA" id="ARBA00023002"/>
    </source>
</evidence>
<keyword evidence="2 3" id="KW-0560">Oxidoreductase</keyword>
<name>A0ABU7L5V2_9NOCA</name>
<dbReference type="EC" id="1.1.-.-" evidence="3"/>
<evidence type="ECO:0000256" key="1">
    <source>
        <dbReference type="ARBA" id="ARBA00006484"/>
    </source>
</evidence>
<dbReference type="PRINTS" id="PR00080">
    <property type="entry name" value="SDRFAMILY"/>
</dbReference>
<dbReference type="RefSeq" id="WP_330132186.1">
    <property type="nucleotide sequence ID" value="NZ_JAUTXY010000002.1"/>
</dbReference>
<dbReference type="InterPro" id="IPR002347">
    <property type="entry name" value="SDR_fam"/>
</dbReference>
<evidence type="ECO:0000313" key="4">
    <source>
        <dbReference type="Proteomes" id="UP001336020"/>
    </source>
</evidence>
<accession>A0ABU7L5V2</accession>
<dbReference type="PANTHER" id="PTHR42760">
    <property type="entry name" value="SHORT-CHAIN DEHYDROGENASES/REDUCTASES FAMILY MEMBER"/>
    <property type="match status" value="1"/>
</dbReference>
<dbReference type="SUPFAM" id="SSF51735">
    <property type="entry name" value="NAD(P)-binding Rossmann-fold domains"/>
    <property type="match status" value="1"/>
</dbReference>